<name>E6PM90_9ZZZZ</name>
<proteinExistence type="predicted"/>
<protein>
    <submittedName>
        <fullName evidence="1">Uncharacterized protein</fullName>
    </submittedName>
</protein>
<dbReference type="EMBL" id="CABM01000017">
    <property type="protein sequence ID" value="CBH96042.1"/>
    <property type="molecule type" value="Genomic_DNA"/>
</dbReference>
<dbReference type="AlphaFoldDB" id="E6PM90"/>
<reference evidence="1" key="1">
    <citation type="submission" date="2009-10" db="EMBL/GenBank/DDBJ databases">
        <title>Diversity of trophic interactions inside an arsenic-rich microbial ecosystem.</title>
        <authorList>
            <person name="Bertin P.N."/>
            <person name="Heinrich-Salmeron A."/>
            <person name="Pelletier E."/>
            <person name="Goulhen-Chollet F."/>
            <person name="Arsene-Ploetze F."/>
            <person name="Gallien S."/>
            <person name="Calteau A."/>
            <person name="Vallenet D."/>
            <person name="Casiot C."/>
            <person name="Chane-Woon-Ming B."/>
            <person name="Giloteaux L."/>
            <person name="Barakat M."/>
            <person name="Bonnefoy V."/>
            <person name="Bruneel O."/>
            <person name="Chandler M."/>
            <person name="Cleiss J."/>
            <person name="Duran R."/>
            <person name="Elbaz-Poulichet F."/>
            <person name="Fonknechten N."/>
            <person name="Lauga B."/>
            <person name="Mornico D."/>
            <person name="Ortet P."/>
            <person name="Schaeffer C."/>
            <person name="Siguier P."/>
            <person name="Alexander Thil Smith A."/>
            <person name="Van Dorsselaer A."/>
            <person name="Weissenbach J."/>
            <person name="Medigue C."/>
            <person name="Le Paslier D."/>
        </authorList>
    </citation>
    <scope>NUCLEOTIDE SEQUENCE</scope>
</reference>
<gene>
    <name evidence="1" type="ORF">CARN2_1031</name>
</gene>
<organism evidence="1">
    <name type="scientific">mine drainage metagenome</name>
    <dbReference type="NCBI Taxonomy" id="410659"/>
    <lineage>
        <taxon>unclassified sequences</taxon>
        <taxon>metagenomes</taxon>
        <taxon>ecological metagenomes</taxon>
    </lineage>
</organism>
<accession>E6PM90</accession>
<comment type="caution">
    <text evidence="1">The sequence shown here is derived from an EMBL/GenBank/DDBJ whole genome shotgun (WGS) entry which is preliminary data.</text>
</comment>
<sequence>MYSTLLHYAEPHLVPLDMPEMLAEADEAMENKVFYMNLNRTAVDTMASFHQSIHAGDTSR</sequence>
<evidence type="ECO:0000313" key="1">
    <source>
        <dbReference type="EMBL" id="CBH96042.1"/>
    </source>
</evidence>